<comment type="caution">
    <text evidence="10">The sequence shown here is derived from an EMBL/GenBank/DDBJ whole genome shotgun (WGS) entry which is preliminary data.</text>
</comment>
<dbReference type="InterPro" id="IPR000719">
    <property type="entry name" value="Prot_kinase_dom"/>
</dbReference>
<evidence type="ECO:0000256" key="4">
    <source>
        <dbReference type="ARBA" id="ARBA00022741"/>
    </source>
</evidence>
<sequence>MAITIEHPEWLAKFCSQTLNTNCPNTDKTISLGSLTSIEMPESNNMTVSDGASESHRHQFCFDSELGRVRAKYSESMIETIMLQREALWLSRLNSQGLSTQRCLDFYRDGSRAALLTNYVEGQSLSELIKHNQTSDITVVANVIDQLLSELEELHRCGYVHGDIKPSNILLSEQNIVSFIDFSNARRIGDSWQERGIEQYSPSYTYPNSASSQLRHGEAHPVCDSYASLITVALLIGVPADELTFGLDSSQVIDFFLGLPQHETWPSLPKLTQESVQRHIDSVIKDLI</sequence>
<keyword evidence="3" id="KW-0808">Transferase</keyword>
<dbReference type="PROSITE" id="PS50011">
    <property type="entry name" value="PROTEIN_KINASE_DOM"/>
    <property type="match status" value="1"/>
</dbReference>
<comment type="similarity">
    <text evidence="1">Belongs to the protein kinase superfamily. STE Ser/Thr protein kinase family. STE20 subfamily.</text>
</comment>
<dbReference type="PANTHER" id="PTHR48012">
    <property type="entry name" value="STERILE20-LIKE KINASE, ISOFORM B-RELATED"/>
    <property type="match status" value="1"/>
</dbReference>
<evidence type="ECO:0000256" key="1">
    <source>
        <dbReference type="ARBA" id="ARBA00008874"/>
    </source>
</evidence>
<dbReference type="EMBL" id="JFFR01000027">
    <property type="protein sequence ID" value="KDN27484.1"/>
    <property type="molecule type" value="Genomic_DNA"/>
</dbReference>
<dbReference type="GO" id="GO:0004674">
    <property type="term" value="F:protein serine/threonine kinase activity"/>
    <property type="evidence" value="ECO:0007669"/>
    <property type="project" value="UniProtKB-KW"/>
</dbReference>
<feature type="domain" description="Protein kinase" evidence="9">
    <location>
        <begin position="24"/>
        <end position="288"/>
    </location>
</feature>
<accession>A0A066UTM1</accession>
<dbReference type="InterPro" id="IPR008271">
    <property type="entry name" value="Ser/Thr_kinase_AS"/>
</dbReference>
<comment type="catalytic activity">
    <reaction evidence="7">
        <text>L-threonyl-[protein] + ATP = O-phospho-L-threonyl-[protein] + ADP + H(+)</text>
        <dbReference type="Rhea" id="RHEA:46608"/>
        <dbReference type="Rhea" id="RHEA-COMP:11060"/>
        <dbReference type="Rhea" id="RHEA-COMP:11605"/>
        <dbReference type="ChEBI" id="CHEBI:15378"/>
        <dbReference type="ChEBI" id="CHEBI:30013"/>
        <dbReference type="ChEBI" id="CHEBI:30616"/>
        <dbReference type="ChEBI" id="CHEBI:61977"/>
        <dbReference type="ChEBI" id="CHEBI:456216"/>
        <dbReference type="EC" id="2.7.11.1"/>
    </reaction>
</comment>
<comment type="catalytic activity">
    <reaction evidence="8">
        <text>L-seryl-[protein] + ATP = O-phospho-L-seryl-[protein] + ADP + H(+)</text>
        <dbReference type="Rhea" id="RHEA:17989"/>
        <dbReference type="Rhea" id="RHEA-COMP:9863"/>
        <dbReference type="Rhea" id="RHEA-COMP:11604"/>
        <dbReference type="ChEBI" id="CHEBI:15378"/>
        <dbReference type="ChEBI" id="CHEBI:29999"/>
        <dbReference type="ChEBI" id="CHEBI:30616"/>
        <dbReference type="ChEBI" id="CHEBI:83421"/>
        <dbReference type="ChEBI" id="CHEBI:456216"/>
        <dbReference type="EC" id="2.7.11.1"/>
    </reaction>
</comment>
<evidence type="ECO:0000256" key="5">
    <source>
        <dbReference type="ARBA" id="ARBA00022777"/>
    </source>
</evidence>
<keyword evidence="5" id="KW-0418">Kinase</keyword>
<dbReference type="Gene3D" id="1.10.510.10">
    <property type="entry name" value="Transferase(Phosphotransferase) domain 1"/>
    <property type="match status" value="1"/>
</dbReference>
<dbReference type="OrthoDB" id="9801841at2"/>
<dbReference type="Proteomes" id="UP000027219">
    <property type="component" value="Unassembled WGS sequence"/>
</dbReference>
<dbReference type="PANTHER" id="PTHR48012:SF10">
    <property type="entry name" value="FI20177P1"/>
    <property type="match status" value="1"/>
</dbReference>
<keyword evidence="10" id="KW-0238">DNA-binding</keyword>
<dbReference type="AlphaFoldDB" id="A0A066UTM1"/>
<dbReference type="STRING" id="212667.VFDL14_21645"/>
<proteinExistence type="inferred from homology"/>
<evidence type="ECO:0000256" key="7">
    <source>
        <dbReference type="ARBA" id="ARBA00047899"/>
    </source>
</evidence>
<name>A0A066UTM1_9VIBR</name>
<dbReference type="GO" id="GO:0005524">
    <property type="term" value="F:ATP binding"/>
    <property type="evidence" value="ECO:0007669"/>
    <property type="project" value="UniProtKB-KW"/>
</dbReference>
<keyword evidence="11" id="KW-1185">Reference proteome</keyword>
<keyword evidence="4" id="KW-0547">Nucleotide-binding</keyword>
<evidence type="ECO:0000259" key="9">
    <source>
        <dbReference type="PROSITE" id="PS50011"/>
    </source>
</evidence>
<evidence type="ECO:0000313" key="10">
    <source>
        <dbReference type="EMBL" id="KDN27484.1"/>
    </source>
</evidence>
<keyword evidence="2" id="KW-0723">Serine/threonine-protein kinase</keyword>
<protein>
    <submittedName>
        <fullName evidence="10">DNA-binding protein</fullName>
    </submittedName>
</protein>
<dbReference type="RefSeq" id="WP_050487473.1">
    <property type="nucleotide sequence ID" value="NZ_JFFR01000027.1"/>
</dbReference>
<gene>
    <name evidence="10" type="ORF">VFDL14_21645</name>
</gene>
<evidence type="ECO:0000256" key="8">
    <source>
        <dbReference type="ARBA" id="ARBA00048679"/>
    </source>
</evidence>
<dbReference type="GO" id="GO:0003677">
    <property type="term" value="F:DNA binding"/>
    <property type="evidence" value="ECO:0007669"/>
    <property type="project" value="UniProtKB-KW"/>
</dbReference>
<dbReference type="InterPro" id="IPR011009">
    <property type="entry name" value="Kinase-like_dom_sf"/>
</dbReference>
<dbReference type="PROSITE" id="PS00108">
    <property type="entry name" value="PROTEIN_KINASE_ST"/>
    <property type="match status" value="1"/>
</dbReference>
<dbReference type="SMART" id="SM00220">
    <property type="entry name" value="S_TKc"/>
    <property type="match status" value="1"/>
</dbReference>
<keyword evidence="6" id="KW-0067">ATP-binding</keyword>
<evidence type="ECO:0000256" key="2">
    <source>
        <dbReference type="ARBA" id="ARBA00022527"/>
    </source>
</evidence>
<reference evidence="10 11" key="1">
    <citation type="submission" date="2014-02" db="EMBL/GenBank/DDBJ databases">
        <title>Vibrio fortis Dalian14 Genome Sequencing.</title>
        <authorList>
            <person name="Wang Y."/>
            <person name="Song L."/>
            <person name="Liu G."/>
            <person name="Ding J."/>
        </authorList>
    </citation>
    <scope>NUCLEOTIDE SEQUENCE [LARGE SCALE GENOMIC DNA]</scope>
    <source>
        <strain evidence="10 11">Dalian14</strain>
    </source>
</reference>
<organism evidence="10 11">
    <name type="scientific">Vibrio fortis</name>
    <dbReference type="NCBI Taxonomy" id="212667"/>
    <lineage>
        <taxon>Bacteria</taxon>
        <taxon>Pseudomonadati</taxon>
        <taxon>Pseudomonadota</taxon>
        <taxon>Gammaproteobacteria</taxon>
        <taxon>Vibrionales</taxon>
        <taxon>Vibrionaceae</taxon>
        <taxon>Vibrio</taxon>
    </lineage>
</organism>
<evidence type="ECO:0000313" key="11">
    <source>
        <dbReference type="Proteomes" id="UP000027219"/>
    </source>
</evidence>
<dbReference type="SUPFAM" id="SSF56112">
    <property type="entry name" value="Protein kinase-like (PK-like)"/>
    <property type="match status" value="1"/>
</dbReference>
<evidence type="ECO:0000256" key="3">
    <source>
        <dbReference type="ARBA" id="ARBA00022679"/>
    </source>
</evidence>
<dbReference type="InterPro" id="IPR050629">
    <property type="entry name" value="STE20/SPS1-PAK"/>
</dbReference>
<dbReference type="GO" id="GO:0005737">
    <property type="term" value="C:cytoplasm"/>
    <property type="evidence" value="ECO:0007669"/>
    <property type="project" value="TreeGrafter"/>
</dbReference>
<dbReference type="Pfam" id="PF00069">
    <property type="entry name" value="Pkinase"/>
    <property type="match status" value="1"/>
</dbReference>
<evidence type="ECO:0000256" key="6">
    <source>
        <dbReference type="ARBA" id="ARBA00022840"/>
    </source>
</evidence>